<protein>
    <submittedName>
        <fullName evidence="1">Uncharacterized protein</fullName>
    </submittedName>
</protein>
<proteinExistence type="predicted"/>
<evidence type="ECO:0000313" key="2">
    <source>
        <dbReference type="Proteomes" id="UP001335100"/>
    </source>
</evidence>
<sequence length="215" mass="23628">MKITALSPHQNSTEEQILAVISTLEADLIILPGNFENTPSLAKIRQALPDDTWIFVEPGEKMKGHSVVLSRSDTIKLPIQVFAELPGRQELSSLESCFPQRTVQIGKRSVSFIICGEINAFQQDGTTKSGIDLPFEILINPAHTVMGRWHILGRKLSALSHRGVVVHVANNNRKSPWISTGVRIYASGKQVGERGWNSVATWCTYTVPSTSKALG</sequence>
<accession>A0ABU7HYZ4</accession>
<keyword evidence="2" id="KW-1185">Reference proteome</keyword>
<comment type="caution">
    <text evidence="1">The sequence shown here is derived from an EMBL/GenBank/DDBJ whole genome shotgun (WGS) entry which is preliminary data.</text>
</comment>
<dbReference type="Proteomes" id="UP001335100">
    <property type="component" value="Unassembled WGS sequence"/>
</dbReference>
<organism evidence="1 2">
    <name type="scientific">Pseudomonas ulcerans</name>
    <dbReference type="NCBI Taxonomy" id="3115852"/>
    <lineage>
        <taxon>Bacteria</taxon>
        <taxon>Pseudomonadati</taxon>
        <taxon>Pseudomonadota</taxon>
        <taxon>Gammaproteobacteria</taxon>
        <taxon>Pseudomonadales</taxon>
        <taxon>Pseudomonadaceae</taxon>
        <taxon>Pseudomonas</taxon>
    </lineage>
</organism>
<dbReference type="RefSeq" id="WP_330077437.1">
    <property type="nucleotide sequence ID" value="NZ_JAZDQJ010000044.1"/>
</dbReference>
<reference evidence="1 2" key="1">
    <citation type="submission" date="2024-01" db="EMBL/GenBank/DDBJ databases">
        <title>Unpublished Manusciprt.</title>
        <authorList>
            <person name="Duman M."/>
            <person name="Valdes E.G."/>
            <person name="Ajmi N."/>
            <person name="Altun S."/>
            <person name="Saticioglu I.B."/>
        </authorList>
    </citation>
    <scope>NUCLEOTIDE SEQUENCE [LARGE SCALE GENOMIC DNA]</scope>
    <source>
        <strain evidence="1 2">148P</strain>
    </source>
</reference>
<evidence type="ECO:0000313" key="1">
    <source>
        <dbReference type="EMBL" id="MEE1936770.1"/>
    </source>
</evidence>
<name>A0ABU7HYZ4_9PSED</name>
<dbReference type="EMBL" id="JAZDQJ010000044">
    <property type="protein sequence ID" value="MEE1936770.1"/>
    <property type="molecule type" value="Genomic_DNA"/>
</dbReference>
<gene>
    <name evidence="1" type="ORF">V0R50_26405</name>
</gene>